<keyword evidence="3" id="KW-1185">Reference proteome</keyword>
<keyword evidence="1" id="KW-0802">TPR repeat</keyword>
<protein>
    <recommendedName>
        <fullName evidence="4">Tetratricopeptide repeat protein</fullName>
    </recommendedName>
</protein>
<dbReference type="EMBL" id="LLZH01000351">
    <property type="protein sequence ID" value="KUL21585.1"/>
    <property type="molecule type" value="Genomic_DNA"/>
</dbReference>
<dbReference type="InterPro" id="IPR019734">
    <property type="entry name" value="TPR_rpt"/>
</dbReference>
<dbReference type="Gene3D" id="1.25.40.10">
    <property type="entry name" value="Tetratricopeptide repeat domain"/>
    <property type="match status" value="2"/>
</dbReference>
<gene>
    <name evidence="2" type="ORF">ADL15_50345</name>
</gene>
<organism evidence="2 3">
    <name type="scientific">Actinoplanes awajinensis subsp. mycoplanecinus</name>
    <dbReference type="NCBI Taxonomy" id="135947"/>
    <lineage>
        <taxon>Bacteria</taxon>
        <taxon>Bacillati</taxon>
        <taxon>Actinomycetota</taxon>
        <taxon>Actinomycetes</taxon>
        <taxon>Micromonosporales</taxon>
        <taxon>Micromonosporaceae</taxon>
        <taxon>Actinoplanes</taxon>
    </lineage>
</organism>
<sequence length="632" mass="68255">MAVSTLDRLLRTRWWIRKWWLLHRLTDRDEALERLTAYAEDADDPDLYLLHLALVRRAGEVGPATATREVRTYVRQVPDYAVAGAGAYKSYLAGGDPQMLDIAIAIFEKAAALTGEGLPERSTVLSNFGLVLTERHDLPQALDTLAEAVRCAPDPDRHLAATVNYASALTTSGDPATAATLLDGLDAPQALAALGHACLELFRIAGDPVDLDRAVAALDSVAAPDDPRWLTNLGVALSERHLLTGRPDDLDRAVALLRAAVAASTPGSPDRPARLADLGSVLAERGPADLDEAVVVLREALRDTAPGSPDHPDWQQNLALVLRDRYVRDGDLPDLEQARTLLEPYADSAPDQLAVTLRMRWQRRGDPADLDRAVTLHRIAIAETGPHAAVVHNNASGTYRALWTATGDPAALGLALDAYRAALAALPATSPERPAALANLSMGLLNRHTVTGDRADADEAVAVARHAGQALKLANVLRARYELGGDPRDAEEAEDAYRSAVVEPTLGETWLRSAQAYGDWATSRQHWPDAAGAYGAAVTAADRLLRRQLSPADVEAWLFAVRTLPAAAAYAHLRLGETTTAVDRLEWGRARLLTDALERDRADLRALAETAPDLAARYRTAAVRLRTSEVRR</sequence>
<comment type="caution">
    <text evidence="2">The sequence shown here is derived from an EMBL/GenBank/DDBJ whole genome shotgun (WGS) entry which is preliminary data.</text>
</comment>
<reference evidence="2 3" key="1">
    <citation type="submission" date="2015-10" db="EMBL/GenBank/DDBJ databases">
        <authorList>
            <person name="Gilbert D.G."/>
        </authorList>
    </citation>
    <scope>NUCLEOTIDE SEQUENCE [LARGE SCALE GENOMIC DNA]</scope>
    <source>
        <strain evidence="2 3">NRRL B-16712</strain>
    </source>
</reference>
<proteinExistence type="predicted"/>
<evidence type="ECO:0000313" key="2">
    <source>
        <dbReference type="EMBL" id="KUL21585.1"/>
    </source>
</evidence>
<evidence type="ECO:0008006" key="4">
    <source>
        <dbReference type="Google" id="ProtNLM"/>
    </source>
</evidence>
<dbReference type="InterPro" id="IPR011990">
    <property type="entry name" value="TPR-like_helical_dom_sf"/>
</dbReference>
<accession>A0A101J7C4</accession>
<dbReference type="SUPFAM" id="SSF48452">
    <property type="entry name" value="TPR-like"/>
    <property type="match status" value="1"/>
</dbReference>
<name>A0A101J7C4_9ACTN</name>
<dbReference type="Proteomes" id="UP000053244">
    <property type="component" value="Unassembled WGS sequence"/>
</dbReference>
<dbReference type="PROSITE" id="PS50005">
    <property type="entry name" value="TPR"/>
    <property type="match status" value="1"/>
</dbReference>
<evidence type="ECO:0000256" key="1">
    <source>
        <dbReference type="PROSITE-ProRule" id="PRU00339"/>
    </source>
</evidence>
<dbReference type="AlphaFoldDB" id="A0A101J7C4"/>
<evidence type="ECO:0000313" key="3">
    <source>
        <dbReference type="Proteomes" id="UP000053244"/>
    </source>
</evidence>
<feature type="repeat" description="TPR" evidence="1">
    <location>
        <begin position="122"/>
        <end position="155"/>
    </location>
</feature>